<proteinExistence type="predicted"/>
<dbReference type="InterPro" id="IPR043751">
    <property type="entry name" value="DUF5696"/>
</dbReference>
<organism evidence="1 2">
    <name type="scientific">Cohnella candidum</name>
    <dbReference type="NCBI Taxonomy" id="2674991"/>
    <lineage>
        <taxon>Bacteria</taxon>
        <taxon>Bacillati</taxon>
        <taxon>Bacillota</taxon>
        <taxon>Bacilli</taxon>
        <taxon>Bacillales</taxon>
        <taxon>Paenibacillaceae</taxon>
        <taxon>Cohnella</taxon>
    </lineage>
</organism>
<gene>
    <name evidence="1" type="ORF">EAV92_14795</name>
</gene>
<evidence type="ECO:0000313" key="1">
    <source>
        <dbReference type="EMBL" id="AYQ73733.1"/>
    </source>
</evidence>
<dbReference type="AlphaFoldDB" id="A0A3G3JZZ1"/>
<name>A0A3G3JZZ1_9BACL</name>
<dbReference type="RefSeq" id="WP_123041817.1">
    <property type="nucleotide sequence ID" value="NZ_CP033433.1"/>
</dbReference>
<evidence type="ECO:0000313" key="2">
    <source>
        <dbReference type="Proteomes" id="UP000269097"/>
    </source>
</evidence>
<dbReference type="KEGG" id="coh:EAV92_14795"/>
<keyword evidence="2" id="KW-1185">Reference proteome</keyword>
<reference evidence="1 2" key="1">
    <citation type="submission" date="2018-10" db="EMBL/GenBank/DDBJ databases">
        <title>Genome Sequence of Cohnella sp.</title>
        <authorList>
            <person name="Srinivasan S."/>
            <person name="Kim M.K."/>
        </authorList>
    </citation>
    <scope>NUCLEOTIDE SEQUENCE [LARGE SCALE GENOMIC DNA]</scope>
    <source>
        <strain evidence="1 2">18JY8-7</strain>
    </source>
</reference>
<sequence length="751" mass="82292">MNMKWTVAAIAAGGIAIAAIFGLRAFGGTDREEPVKSAAAAAVKPAPVHGQAGQVVRAARTSRLALDFRTDTAEIKVTDLASGAVWTSNPVDRDADSIAKGVKKQDLNAQLLLDYVDPQNKPFQLNNFTGSVKSGTFTWKPIASGIEVDFEFPQAGFVIPVQYSLKDDGFVATVAADRIEQQGKYRLVNVNLLPFFGAGGLKDEGYLFVPDGSGALIRFNNGKSLYKSYDDRVYGGDLAVDRPEAHETKEDIRIPVFGLKRGASAYVAVIHKGSYQAGITASVSRKNNQYNAVSSYLNLLEFETNVLMEGTANEKTVVRASASTAGGQPFEVRYYFLNGDKADYAGMAERYRQYLTEEQGVKPFDWPKAGQLPLMLEIIGGVKKRDTFLGIPYTTVEALTSFDDLRRMTDRLIGKGIRTIGIRYEGWTSGGMKDEVPTSPDAETALGGNKSFRKLASDLKQKGVAFYPAVDPVQLYENGNGFNKFMDAAKNISRAPALIRSYLLSTGAKDRNVRPWYLLKPESVREAVGRYSESARKKGIGRTAYQSIGSMVYSDFRKRMLSKNETGRIWEESLKTAASRSEGLSFDHANAYAFSSAENVTDVPLYSSRYDVEDDSVPFYSIALSGLIPAYSEPINLAGNTRAYLLKLIETGTFPAYRFVAGDGSRLIGTEFDGLYSGGFEPWFDDVAAEYRELDEALRPILGQPIVDHDQIAEGVYRTVFANGKTAAVNYTDKTATVDGEPVEPNGYRIR</sequence>
<accession>A0A3G3JZZ1</accession>
<dbReference type="EMBL" id="CP033433">
    <property type="protein sequence ID" value="AYQ73733.1"/>
    <property type="molecule type" value="Genomic_DNA"/>
</dbReference>
<dbReference type="Pfam" id="PF18952">
    <property type="entry name" value="DUF5696"/>
    <property type="match status" value="1"/>
</dbReference>
<dbReference type="Proteomes" id="UP000269097">
    <property type="component" value="Chromosome"/>
</dbReference>
<protein>
    <submittedName>
        <fullName evidence="1">Uncharacterized protein</fullName>
    </submittedName>
</protein>